<evidence type="ECO:0000256" key="2">
    <source>
        <dbReference type="SAM" id="Phobius"/>
    </source>
</evidence>
<dbReference type="AlphaFoldDB" id="C7N143"/>
<keyword evidence="2" id="KW-0472">Membrane</keyword>
<dbReference type="Proteomes" id="UP000002026">
    <property type="component" value="Chromosome"/>
</dbReference>
<keyword evidence="2" id="KW-1133">Transmembrane helix</keyword>
<feature type="region of interest" description="Disordered" evidence="1">
    <location>
        <begin position="251"/>
        <end position="343"/>
    </location>
</feature>
<feature type="compositionally biased region" description="Basic and acidic residues" evidence="1">
    <location>
        <begin position="152"/>
        <end position="167"/>
    </location>
</feature>
<feature type="transmembrane region" description="Helical" evidence="2">
    <location>
        <begin position="12"/>
        <end position="32"/>
    </location>
</feature>
<dbReference type="KEGG" id="shi:Shel_22550"/>
<dbReference type="STRING" id="471855.Shel_22550"/>
<feature type="compositionally biased region" description="Low complexity" evidence="1">
    <location>
        <begin position="251"/>
        <end position="266"/>
    </location>
</feature>
<keyword evidence="4" id="KW-1185">Reference proteome</keyword>
<dbReference type="EMBL" id="CP001684">
    <property type="protein sequence ID" value="ACV23265.1"/>
    <property type="molecule type" value="Genomic_DNA"/>
</dbReference>
<evidence type="ECO:0000313" key="3">
    <source>
        <dbReference type="EMBL" id="ACV23265.1"/>
    </source>
</evidence>
<reference evidence="3 4" key="1">
    <citation type="journal article" date="2009" name="Stand. Genomic Sci.">
        <title>Complete genome sequence of Slackia heliotrinireducens type strain (RHS 1).</title>
        <authorList>
            <person name="Pukall R."/>
            <person name="Lapidus A."/>
            <person name="Nolan M."/>
            <person name="Copeland A."/>
            <person name="Glavina Del Rio T."/>
            <person name="Lucas S."/>
            <person name="Chen F."/>
            <person name="Tice H."/>
            <person name="Cheng J.F."/>
            <person name="Chertkov O."/>
            <person name="Bruce D."/>
            <person name="Goodwin L."/>
            <person name="Kuske C."/>
            <person name="Brettin T."/>
            <person name="Detter J.C."/>
            <person name="Han C."/>
            <person name="Pitluck S."/>
            <person name="Pati A."/>
            <person name="Mavrommatis K."/>
            <person name="Ivanova N."/>
            <person name="Ovchinnikova G."/>
            <person name="Chen A."/>
            <person name="Palaniappan K."/>
            <person name="Schneider S."/>
            <person name="Rohde M."/>
            <person name="Chain P."/>
            <person name="D'haeseleer P."/>
            <person name="Goker M."/>
            <person name="Bristow J."/>
            <person name="Eisen J.A."/>
            <person name="Markowitz V."/>
            <person name="Kyrpides N.C."/>
            <person name="Klenk H.P."/>
            <person name="Hugenholtz P."/>
        </authorList>
    </citation>
    <scope>NUCLEOTIDE SEQUENCE [LARGE SCALE GENOMIC DNA]</scope>
    <source>
        <strain evidence="4">ATCC 29202 / DSM 20476 / NCTC 11029 / RHS 1</strain>
    </source>
</reference>
<feature type="compositionally biased region" description="Polar residues" evidence="1">
    <location>
        <begin position="276"/>
        <end position="286"/>
    </location>
</feature>
<keyword evidence="2" id="KW-0812">Transmembrane</keyword>
<feature type="transmembrane region" description="Helical" evidence="2">
    <location>
        <begin position="175"/>
        <end position="198"/>
    </location>
</feature>
<proteinExistence type="predicted"/>
<dbReference type="RefSeq" id="WP_012799365.1">
    <property type="nucleotide sequence ID" value="NC_013165.1"/>
</dbReference>
<gene>
    <name evidence="3" type="ordered locus">Shel_22550</name>
</gene>
<evidence type="ECO:0000313" key="4">
    <source>
        <dbReference type="Proteomes" id="UP000002026"/>
    </source>
</evidence>
<accession>C7N143</accession>
<feature type="transmembrane region" description="Helical" evidence="2">
    <location>
        <begin position="38"/>
        <end position="59"/>
    </location>
</feature>
<sequence length="343" mass="32841">MSETKKKGGLFDGLSVFGIIGGALGAVTSMLAGTEMGVAGTAVGVGLGSVISALSTHIYSKILESSKEKIAHTLPFADGSVDEAPRTERRAAWGGATTAVMVPVSAATIAMPASRVSTGASAPNASSASTVAMPAVSAATSKLAGQMPSRTAHHEASRRAPKADSARKFGMPKRAMAGVAAAAVAAALISAGTSAVFMGTLAASENIGHADETVLEAQDAQADASASAATGAGVANGTTVSGGTAEAATQASAAAADDSSDAQVGATDQAEHGSSAVDSTDGTVADSNAEAGQATAAATEEPSSGQATDSETSATAATSETGATPAAPATSTDASAAAEEPAA</sequence>
<evidence type="ECO:0000256" key="1">
    <source>
        <dbReference type="SAM" id="MobiDB-lite"/>
    </source>
</evidence>
<feature type="region of interest" description="Disordered" evidence="1">
    <location>
        <begin position="142"/>
        <end position="168"/>
    </location>
</feature>
<organism evidence="3 4">
    <name type="scientific">Slackia heliotrinireducens (strain ATCC 29202 / DSM 20476 / NCTC 11029 / RHS 1)</name>
    <name type="common">Peptococcus heliotrinreducens</name>
    <dbReference type="NCBI Taxonomy" id="471855"/>
    <lineage>
        <taxon>Bacteria</taxon>
        <taxon>Bacillati</taxon>
        <taxon>Actinomycetota</taxon>
        <taxon>Coriobacteriia</taxon>
        <taxon>Eggerthellales</taxon>
        <taxon>Eggerthellaceae</taxon>
        <taxon>Slackia</taxon>
    </lineage>
</organism>
<dbReference type="HOGENOM" id="CLU_808668_0_0_11"/>
<feature type="compositionally biased region" description="Low complexity" evidence="1">
    <location>
        <begin position="289"/>
        <end position="343"/>
    </location>
</feature>
<protein>
    <submittedName>
        <fullName evidence="3">Uncharacterized protein</fullName>
    </submittedName>
</protein>
<name>C7N143_SLAHD</name>